<protein>
    <recommendedName>
        <fullName evidence="4">CdvA-like coiled-coil domain-containing protein</fullName>
    </recommendedName>
</protein>
<accession>A0A497EPJ4</accession>
<evidence type="ECO:0000313" key="3">
    <source>
        <dbReference type="Proteomes" id="UP000278475"/>
    </source>
</evidence>
<sequence length="216" mass="24364">MSETVMTSLLNFFVGLINKEARDEYGRLLGRVAAYHISPSGKIETVVIEKGDGNFDFYPAECLKLGGTNIVLLSRIKVTANRALHSINAIKERLAKIKPDDDINKLLYEIKRVENEVKTVLEAIEERIAQCENQAVQLNEAINDMEVLSSLSKNPSPTLSLSIRALSASVRRLINERNDLEELRRRLIEQLSELTEFAKIEQGRRRASRAKLSESV</sequence>
<evidence type="ECO:0000313" key="2">
    <source>
        <dbReference type="EMBL" id="RLE49275.1"/>
    </source>
</evidence>
<dbReference type="Proteomes" id="UP000278475">
    <property type="component" value="Unassembled WGS sequence"/>
</dbReference>
<reference evidence="2 3" key="1">
    <citation type="submission" date="2018-06" db="EMBL/GenBank/DDBJ databases">
        <title>Extensive metabolic versatility and redundancy in microbially diverse, dynamic hydrothermal sediments.</title>
        <authorList>
            <person name="Dombrowski N."/>
            <person name="Teske A."/>
            <person name="Baker B.J."/>
        </authorList>
    </citation>
    <scope>NUCLEOTIDE SEQUENCE [LARGE SCALE GENOMIC DNA]</scope>
    <source>
        <strain evidence="2">B66_G16</strain>
    </source>
</reference>
<gene>
    <name evidence="2" type="ORF">DRJ31_05565</name>
</gene>
<organism evidence="2 3">
    <name type="scientific">Thermoproteota archaeon</name>
    <dbReference type="NCBI Taxonomy" id="2056631"/>
    <lineage>
        <taxon>Archaea</taxon>
        <taxon>Thermoproteota</taxon>
    </lineage>
</organism>
<comment type="caution">
    <text evidence="2">The sequence shown here is derived from an EMBL/GenBank/DDBJ whole genome shotgun (WGS) entry which is preliminary data.</text>
</comment>
<keyword evidence="1" id="KW-0175">Coiled coil</keyword>
<evidence type="ECO:0008006" key="4">
    <source>
        <dbReference type="Google" id="ProtNLM"/>
    </source>
</evidence>
<feature type="coiled-coil region" evidence="1">
    <location>
        <begin position="103"/>
        <end position="197"/>
    </location>
</feature>
<evidence type="ECO:0000256" key="1">
    <source>
        <dbReference type="SAM" id="Coils"/>
    </source>
</evidence>
<proteinExistence type="predicted"/>
<dbReference type="EMBL" id="QMQV01000043">
    <property type="protein sequence ID" value="RLE49275.1"/>
    <property type="molecule type" value="Genomic_DNA"/>
</dbReference>
<dbReference type="AlphaFoldDB" id="A0A497EPJ4"/>
<name>A0A497EPJ4_9CREN</name>